<dbReference type="SMART" id="SM00267">
    <property type="entry name" value="GGDEF"/>
    <property type="match status" value="1"/>
</dbReference>
<accession>A0A2T0RK91</accession>
<comment type="caution">
    <text evidence="5">The sequence shown here is derived from an EMBL/GenBank/DDBJ whole genome shotgun (WGS) entry which is preliminary data.</text>
</comment>
<dbReference type="InterPro" id="IPR035919">
    <property type="entry name" value="EAL_sf"/>
</dbReference>
<dbReference type="NCBIfam" id="TIGR00254">
    <property type="entry name" value="GGDEF"/>
    <property type="match status" value="1"/>
</dbReference>
<evidence type="ECO:0000256" key="2">
    <source>
        <dbReference type="SAM" id="Phobius"/>
    </source>
</evidence>
<organism evidence="5 6">
    <name type="scientific">Pseudosporangium ferrugineum</name>
    <dbReference type="NCBI Taxonomy" id="439699"/>
    <lineage>
        <taxon>Bacteria</taxon>
        <taxon>Bacillati</taxon>
        <taxon>Actinomycetota</taxon>
        <taxon>Actinomycetes</taxon>
        <taxon>Micromonosporales</taxon>
        <taxon>Micromonosporaceae</taxon>
        <taxon>Pseudosporangium</taxon>
    </lineage>
</organism>
<name>A0A2T0RK91_9ACTN</name>
<dbReference type="Gene3D" id="3.20.20.450">
    <property type="entry name" value="EAL domain"/>
    <property type="match status" value="1"/>
</dbReference>
<feature type="transmembrane region" description="Helical" evidence="2">
    <location>
        <begin position="62"/>
        <end position="83"/>
    </location>
</feature>
<dbReference type="EMBL" id="PVZG01000019">
    <property type="protein sequence ID" value="PRY21593.1"/>
    <property type="molecule type" value="Genomic_DNA"/>
</dbReference>
<dbReference type="InterPro" id="IPR029787">
    <property type="entry name" value="Nucleotide_cyclase"/>
</dbReference>
<dbReference type="PROSITE" id="PS50883">
    <property type="entry name" value="EAL"/>
    <property type="match status" value="1"/>
</dbReference>
<dbReference type="InterPro" id="IPR043128">
    <property type="entry name" value="Rev_trsase/Diguanyl_cyclase"/>
</dbReference>
<evidence type="ECO:0000313" key="6">
    <source>
        <dbReference type="Proteomes" id="UP000239209"/>
    </source>
</evidence>
<feature type="domain" description="EAL" evidence="3">
    <location>
        <begin position="485"/>
        <end position="740"/>
    </location>
</feature>
<dbReference type="AlphaFoldDB" id="A0A2T0RK91"/>
<feature type="compositionally biased region" description="Basic and acidic residues" evidence="1">
    <location>
        <begin position="729"/>
        <end position="743"/>
    </location>
</feature>
<dbReference type="CDD" id="cd01949">
    <property type="entry name" value="GGDEF"/>
    <property type="match status" value="1"/>
</dbReference>
<keyword evidence="2" id="KW-0812">Transmembrane</keyword>
<dbReference type="Proteomes" id="UP000239209">
    <property type="component" value="Unassembled WGS sequence"/>
</dbReference>
<evidence type="ECO:0000313" key="5">
    <source>
        <dbReference type="EMBL" id="PRY21593.1"/>
    </source>
</evidence>
<dbReference type="Pfam" id="PF00990">
    <property type="entry name" value="GGDEF"/>
    <property type="match status" value="1"/>
</dbReference>
<feature type="region of interest" description="Disordered" evidence="1">
    <location>
        <begin position="729"/>
        <end position="753"/>
    </location>
</feature>
<reference evidence="5 6" key="1">
    <citation type="submission" date="2018-03" db="EMBL/GenBank/DDBJ databases">
        <title>Genomic Encyclopedia of Archaeal and Bacterial Type Strains, Phase II (KMG-II): from individual species to whole genera.</title>
        <authorList>
            <person name="Goeker M."/>
        </authorList>
    </citation>
    <scope>NUCLEOTIDE SEQUENCE [LARGE SCALE GENOMIC DNA]</scope>
    <source>
        <strain evidence="5 6">DSM 45348</strain>
    </source>
</reference>
<keyword evidence="2" id="KW-0472">Membrane</keyword>
<feature type="transmembrane region" description="Helical" evidence="2">
    <location>
        <begin position="124"/>
        <end position="141"/>
    </location>
</feature>
<dbReference type="RefSeq" id="WP_106130134.1">
    <property type="nucleotide sequence ID" value="NZ_PVZG01000019.1"/>
</dbReference>
<dbReference type="SMART" id="SM00052">
    <property type="entry name" value="EAL"/>
    <property type="match status" value="1"/>
</dbReference>
<keyword evidence="6" id="KW-1185">Reference proteome</keyword>
<feature type="transmembrane region" description="Helical" evidence="2">
    <location>
        <begin position="256"/>
        <end position="279"/>
    </location>
</feature>
<feature type="transmembrane region" description="Helical" evidence="2">
    <location>
        <begin position="285"/>
        <end position="305"/>
    </location>
</feature>
<feature type="transmembrane region" description="Helical" evidence="2">
    <location>
        <begin position="161"/>
        <end position="179"/>
    </location>
</feature>
<gene>
    <name evidence="5" type="ORF">CLV70_11914</name>
</gene>
<dbReference type="PANTHER" id="PTHR44757">
    <property type="entry name" value="DIGUANYLATE CYCLASE DGCP"/>
    <property type="match status" value="1"/>
</dbReference>
<dbReference type="InterPro" id="IPR001633">
    <property type="entry name" value="EAL_dom"/>
</dbReference>
<dbReference type="InterPro" id="IPR052155">
    <property type="entry name" value="Biofilm_reg_signaling"/>
</dbReference>
<proteinExistence type="predicted"/>
<dbReference type="PROSITE" id="PS50887">
    <property type="entry name" value="GGDEF"/>
    <property type="match status" value="1"/>
</dbReference>
<dbReference type="CDD" id="cd01948">
    <property type="entry name" value="EAL"/>
    <property type="match status" value="1"/>
</dbReference>
<dbReference type="InterPro" id="IPR000160">
    <property type="entry name" value="GGDEF_dom"/>
</dbReference>
<dbReference type="Gene3D" id="3.30.70.270">
    <property type="match status" value="1"/>
</dbReference>
<protein>
    <submittedName>
        <fullName evidence="5">Diguanylate cyclase (GGDEF)-like protein</fullName>
    </submittedName>
</protein>
<sequence length="753" mass="80324">MRHGRLWWLWLAAGAPATGCYFLLPEGSLARNLGYNAIGLVSALLILLAVRLHRPRRPAMWYWFAAGQAVWVLGDVVYEYYLYGLRQEPYPSPADGFYLSAYPMLLIGLVLLVRRTAARDRAGLVDAAIVAVGLGLVFWVFVIEPIAADATVSPLERVISVAYPAADAMLLAVLARLFFSAAQSTPSIRMLGLAVVLLLVGDVGFSVLSLYSDAGTTGFDAAFLLSYVVWAAAALHPSMRTAGASADGPPEGRISAARIALPAVSALLAPAALLVPAIGGNSGDRAAIAVGAVVLFLLVLLRMAGFMDQVKRQSRQLEDLAMHDDLTRLANRRRFERALGTALSGGRPHVVLLDLDGFRAVNDQLGHSVGDELLVAVARRLVAVAGRETLVARMGGDEFALLLTDPAPGAALDLARRLTAALQEPLRSGGHELLVSAGIGLAGPEGAADAQELMRRADLAVDAAKESREPFRRYVPELDDRAGEEAQLGAELRTALDAGQFRLVYQPIVELPHGRIYDVETLVRWEHPDRGTVGPAEFIPAAERNGLIVELGAWILREACRQGARWVAELGRDAPERITVNASARQLAQRGFAAVVGAALRESGLSATRLTVEVTETAVFEGGQAIATLHELRALGVRIALDDFGTGHSSLGLLQTVPVDVLKVDKSFVDNITMAGRHAVIATALIQVADGLGLTAVAEGVETSEQAAELQRLGYRFAQGYHFGRPVARPDFRAGAPGDRDRTVAPAGAESRV</sequence>
<feature type="transmembrane region" description="Helical" evidence="2">
    <location>
        <begin position="95"/>
        <end position="112"/>
    </location>
</feature>
<dbReference type="Pfam" id="PF00563">
    <property type="entry name" value="EAL"/>
    <property type="match status" value="1"/>
</dbReference>
<dbReference type="SUPFAM" id="SSF141868">
    <property type="entry name" value="EAL domain-like"/>
    <property type="match status" value="1"/>
</dbReference>
<dbReference type="SUPFAM" id="SSF55073">
    <property type="entry name" value="Nucleotide cyclase"/>
    <property type="match status" value="1"/>
</dbReference>
<dbReference type="PANTHER" id="PTHR44757:SF2">
    <property type="entry name" value="BIOFILM ARCHITECTURE MAINTENANCE PROTEIN MBAA"/>
    <property type="match status" value="1"/>
</dbReference>
<evidence type="ECO:0000256" key="1">
    <source>
        <dbReference type="SAM" id="MobiDB-lite"/>
    </source>
</evidence>
<evidence type="ECO:0000259" key="3">
    <source>
        <dbReference type="PROSITE" id="PS50883"/>
    </source>
</evidence>
<evidence type="ECO:0000259" key="4">
    <source>
        <dbReference type="PROSITE" id="PS50887"/>
    </source>
</evidence>
<feature type="transmembrane region" description="Helical" evidence="2">
    <location>
        <begin position="191"/>
        <end position="211"/>
    </location>
</feature>
<feature type="domain" description="GGDEF" evidence="4">
    <location>
        <begin position="346"/>
        <end position="476"/>
    </location>
</feature>
<dbReference type="OrthoDB" id="3274397at2"/>
<keyword evidence="2" id="KW-1133">Transmembrane helix</keyword>
<feature type="transmembrane region" description="Helical" evidence="2">
    <location>
        <begin position="33"/>
        <end position="50"/>
    </location>
</feature>